<protein>
    <submittedName>
        <fullName evidence="1">ArsR family transcriptional regulator</fullName>
    </submittedName>
</protein>
<name>A0ABV5J2U3_9BACT</name>
<evidence type="ECO:0000313" key="1">
    <source>
        <dbReference type="EMBL" id="MFB9211131.1"/>
    </source>
</evidence>
<evidence type="ECO:0000313" key="2">
    <source>
        <dbReference type="Proteomes" id="UP001589654"/>
    </source>
</evidence>
<proteinExistence type="predicted"/>
<keyword evidence="2" id="KW-1185">Reference proteome</keyword>
<dbReference type="Gene3D" id="3.30.460.10">
    <property type="entry name" value="Beta Polymerase, domain 2"/>
    <property type="match status" value="1"/>
</dbReference>
<accession>A0ABV5J2U3</accession>
<dbReference type="SUPFAM" id="SSF46785">
    <property type="entry name" value="Winged helix' DNA-binding domain"/>
    <property type="match status" value="1"/>
</dbReference>
<organism evidence="1 2">
    <name type="scientific">Echinicola jeungdonensis</name>
    <dbReference type="NCBI Taxonomy" id="709343"/>
    <lineage>
        <taxon>Bacteria</taxon>
        <taxon>Pseudomonadati</taxon>
        <taxon>Bacteroidota</taxon>
        <taxon>Cytophagia</taxon>
        <taxon>Cytophagales</taxon>
        <taxon>Cyclobacteriaceae</taxon>
        <taxon>Echinicola</taxon>
    </lineage>
</organism>
<comment type="caution">
    <text evidence="1">The sequence shown here is derived from an EMBL/GenBank/DDBJ whole genome shotgun (WGS) entry which is preliminary data.</text>
</comment>
<dbReference type="InterPro" id="IPR043519">
    <property type="entry name" value="NT_sf"/>
</dbReference>
<dbReference type="EMBL" id="JBHMEW010000042">
    <property type="protein sequence ID" value="MFB9211131.1"/>
    <property type="molecule type" value="Genomic_DNA"/>
</dbReference>
<dbReference type="InterPro" id="IPR036390">
    <property type="entry name" value="WH_DNA-bd_sf"/>
</dbReference>
<reference evidence="1 2" key="1">
    <citation type="submission" date="2024-09" db="EMBL/GenBank/DDBJ databases">
        <authorList>
            <person name="Sun Q."/>
            <person name="Mori K."/>
        </authorList>
    </citation>
    <scope>NUCLEOTIDE SEQUENCE [LARGE SCALE GENOMIC DNA]</scope>
    <source>
        <strain evidence="1 2">CECT 7682</strain>
    </source>
</reference>
<gene>
    <name evidence="1" type="ORF">ACFFUR_04880</name>
</gene>
<sequence>MLDSLITSKTRLRLLVKFFINPQTHSHLRGLAEEFGESTNSIRKELNNLSQAGYLEKSSDKNKISYSANSKHPLFNLLQGIIRKYIGLDTVVEEVLERMGEVQQVVLTGDYADGQDTGTIDIDIVGKKLNGEYLDQLAQKIERLINRKVNFTLVSVEEAGKGSGLILFDQKG</sequence>
<dbReference type="RefSeq" id="WP_290246549.1">
    <property type="nucleotide sequence ID" value="NZ_JAUFQT010000001.1"/>
</dbReference>
<dbReference type="Proteomes" id="UP001589654">
    <property type="component" value="Unassembled WGS sequence"/>
</dbReference>